<dbReference type="CDD" id="cd10440">
    <property type="entry name" value="GIY-YIG_COG3680"/>
    <property type="match status" value="1"/>
</dbReference>
<comment type="caution">
    <text evidence="2">The sequence shown here is derived from an EMBL/GenBank/DDBJ whole genome shotgun (WGS) entry which is preliminary data.</text>
</comment>
<dbReference type="OrthoDB" id="4037078at2"/>
<protein>
    <recommendedName>
        <fullName evidence="1">GIY-YIG domain-containing protein</fullName>
    </recommendedName>
</protein>
<reference evidence="2 3" key="1">
    <citation type="submission" date="2019-06" db="EMBL/GenBank/DDBJ databases">
        <authorList>
            <person name="De-Chao Zhang Q."/>
        </authorList>
    </citation>
    <scope>NUCLEOTIDE SEQUENCE [LARGE SCALE GENOMIC DNA]</scope>
    <source>
        <strain evidence="2 3">KN1116</strain>
    </source>
</reference>
<name>A0A9E5ML08_9MICO</name>
<dbReference type="PROSITE" id="PS50164">
    <property type="entry name" value="GIY_YIG"/>
    <property type="match status" value="1"/>
</dbReference>
<accession>A0A9E5ML08</accession>
<proteinExistence type="predicted"/>
<dbReference type="Proteomes" id="UP000818266">
    <property type="component" value="Unassembled WGS sequence"/>
</dbReference>
<dbReference type="InterPro" id="IPR000305">
    <property type="entry name" value="GIY-YIG_endonuc"/>
</dbReference>
<sequence length="292" mass="32279">MSGRLVVHIPHEVAAQLRYYVYALRDPRCGRIFYVGKGKGARINSHVIEAGNNPTSERAKLRTINEIESEGREVELLFLRTELGESEAFAVEQAVIDAFLADGHPLTNLVKGHDSGLLGLAALPAVVARYGAAPCPAIEAPVIMVKMQRGWRADMNAKQVYDTTRGHWKVGPDVRARARYCLGIAHGVVRGAYRIDDWFESEMEWDAGQNRWGFNGAGAVELEHVVGTHVREVFPNQVMYRKFLQGYRPEEWVLNSTRIVAGLGSIQVDRLGDAPLIAPMGTTPESESQSSS</sequence>
<dbReference type="Pfam" id="PF22945">
    <property type="entry name" value="LEM-3_GIY-YIG"/>
    <property type="match status" value="1"/>
</dbReference>
<dbReference type="EMBL" id="VIKT02000013">
    <property type="protein sequence ID" value="NHF63301.1"/>
    <property type="molecule type" value="Genomic_DNA"/>
</dbReference>
<evidence type="ECO:0000313" key="2">
    <source>
        <dbReference type="EMBL" id="NHF63301.1"/>
    </source>
</evidence>
<gene>
    <name evidence="2" type="ORF">FK219_008615</name>
</gene>
<evidence type="ECO:0000259" key="1">
    <source>
        <dbReference type="PROSITE" id="PS50164"/>
    </source>
</evidence>
<reference evidence="2 3" key="2">
    <citation type="submission" date="2020-03" db="EMBL/GenBank/DDBJ databases">
        <title>Chryseoglobus sp. isolated from a deep-sea seamount.</title>
        <authorList>
            <person name="Zhang D.-C."/>
        </authorList>
    </citation>
    <scope>NUCLEOTIDE SEQUENCE [LARGE SCALE GENOMIC DNA]</scope>
    <source>
        <strain evidence="2 3">KN1116</strain>
    </source>
</reference>
<feature type="domain" description="GIY-YIG" evidence="1">
    <location>
        <begin position="17"/>
        <end position="109"/>
    </location>
</feature>
<organism evidence="2 3">
    <name type="scientific">Microcella pacifica</name>
    <dbReference type="NCBI Taxonomy" id="2591847"/>
    <lineage>
        <taxon>Bacteria</taxon>
        <taxon>Bacillati</taxon>
        <taxon>Actinomycetota</taxon>
        <taxon>Actinomycetes</taxon>
        <taxon>Micrococcales</taxon>
        <taxon>Microbacteriaceae</taxon>
        <taxon>Microcella</taxon>
    </lineage>
</organism>
<evidence type="ECO:0000313" key="3">
    <source>
        <dbReference type="Proteomes" id="UP000818266"/>
    </source>
</evidence>
<dbReference type="AlphaFoldDB" id="A0A9E5ML08"/>
<keyword evidence="3" id="KW-1185">Reference proteome</keyword>
<dbReference type="RefSeq" id="WP_152583707.1">
    <property type="nucleotide sequence ID" value="NZ_JAVJPO010000010.1"/>
</dbReference>